<dbReference type="SUPFAM" id="SSF47413">
    <property type="entry name" value="lambda repressor-like DNA-binding domains"/>
    <property type="match status" value="1"/>
</dbReference>
<reference evidence="4" key="1">
    <citation type="submission" date="2016-10" db="EMBL/GenBank/DDBJ databases">
        <authorList>
            <person name="Varghese N."/>
            <person name="Submissions S."/>
        </authorList>
    </citation>
    <scope>NUCLEOTIDE SEQUENCE [LARGE SCALE GENOMIC DNA]</scope>
    <source>
        <strain evidence="4">DSM 21743</strain>
    </source>
</reference>
<dbReference type="Pfam" id="PF01381">
    <property type="entry name" value="HTH_3"/>
    <property type="match status" value="1"/>
</dbReference>
<gene>
    <name evidence="3" type="ORF">SAMN04488544_2500</name>
</gene>
<dbReference type="PROSITE" id="PS50943">
    <property type="entry name" value="HTH_CROC1"/>
    <property type="match status" value="1"/>
</dbReference>
<dbReference type="GO" id="GO:0003677">
    <property type="term" value="F:DNA binding"/>
    <property type="evidence" value="ECO:0007669"/>
    <property type="project" value="UniProtKB-KW"/>
</dbReference>
<dbReference type="STRING" id="546874.SAMN04488544_2500"/>
<dbReference type="PANTHER" id="PTHR46797">
    <property type="entry name" value="HTH-TYPE TRANSCRIPTIONAL REGULATOR"/>
    <property type="match status" value="1"/>
</dbReference>
<dbReference type="PANTHER" id="PTHR46797:SF1">
    <property type="entry name" value="METHYLPHOSPHONATE SYNTHASE"/>
    <property type="match status" value="1"/>
</dbReference>
<feature type="domain" description="HTH cro/C1-type" evidence="2">
    <location>
        <begin position="30"/>
        <end position="84"/>
    </location>
</feature>
<dbReference type="SMART" id="SM00530">
    <property type="entry name" value="HTH_XRE"/>
    <property type="match status" value="1"/>
</dbReference>
<proteinExistence type="predicted"/>
<dbReference type="RefSeq" id="WP_091074795.1">
    <property type="nucleotide sequence ID" value="NZ_LT629799.1"/>
</dbReference>
<dbReference type="OrthoDB" id="3188736at2"/>
<evidence type="ECO:0000259" key="2">
    <source>
        <dbReference type="PROSITE" id="PS50943"/>
    </source>
</evidence>
<dbReference type="Proteomes" id="UP000198825">
    <property type="component" value="Chromosome I"/>
</dbReference>
<dbReference type="CDD" id="cd00093">
    <property type="entry name" value="HTH_XRE"/>
    <property type="match status" value="1"/>
</dbReference>
<organism evidence="3 4">
    <name type="scientific">Microlunatus sagamiharensis</name>
    <dbReference type="NCBI Taxonomy" id="546874"/>
    <lineage>
        <taxon>Bacteria</taxon>
        <taxon>Bacillati</taxon>
        <taxon>Actinomycetota</taxon>
        <taxon>Actinomycetes</taxon>
        <taxon>Propionibacteriales</taxon>
        <taxon>Propionibacteriaceae</taxon>
        <taxon>Microlunatus</taxon>
    </lineage>
</organism>
<dbReference type="InterPro" id="IPR010982">
    <property type="entry name" value="Lambda_DNA-bd_dom_sf"/>
</dbReference>
<dbReference type="AlphaFoldDB" id="A0A1H2MPY5"/>
<dbReference type="EMBL" id="LT629799">
    <property type="protein sequence ID" value="SDU95327.1"/>
    <property type="molecule type" value="Genomic_DNA"/>
</dbReference>
<protein>
    <submittedName>
        <fullName evidence="3">DNA-binding transcriptional regulator, XRE-family HTH domain</fullName>
    </submittedName>
</protein>
<evidence type="ECO:0000313" key="4">
    <source>
        <dbReference type="Proteomes" id="UP000198825"/>
    </source>
</evidence>
<accession>A0A1H2MPY5</accession>
<dbReference type="GO" id="GO:0003700">
    <property type="term" value="F:DNA-binding transcription factor activity"/>
    <property type="evidence" value="ECO:0007669"/>
    <property type="project" value="TreeGrafter"/>
</dbReference>
<evidence type="ECO:0000256" key="1">
    <source>
        <dbReference type="ARBA" id="ARBA00023125"/>
    </source>
</evidence>
<keyword evidence="4" id="KW-1185">Reference proteome</keyword>
<sequence>MTTVVPFPRRREPEPTRPEPLWREVVGAQLREERRRRGERIADVAARAGVSPQYLSEIERGRKDPSSEVLAALSGALGLRVLDLTQRSSGRLAARAVSVGRPTGPVALAA</sequence>
<dbReference type="Gene3D" id="1.10.260.40">
    <property type="entry name" value="lambda repressor-like DNA-binding domains"/>
    <property type="match status" value="1"/>
</dbReference>
<keyword evidence="1 3" id="KW-0238">DNA-binding</keyword>
<dbReference type="InterPro" id="IPR001387">
    <property type="entry name" value="Cro/C1-type_HTH"/>
</dbReference>
<dbReference type="InterPro" id="IPR050807">
    <property type="entry name" value="TransReg_Diox_bact_type"/>
</dbReference>
<name>A0A1H2MPY5_9ACTN</name>
<dbReference type="GO" id="GO:0005829">
    <property type="term" value="C:cytosol"/>
    <property type="evidence" value="ECO:0007669"/>
    <property type="project" value="TreeGrafter"/>
</dbReference>
<evidence type="ECO:0000313" key="3">
    <source>
        <dbReference type="EMBL" id="SDU95327.1"/>
    </source>
</evidence>